<protein>
    <submittedName>
        <fullName evidence="2">Uncharacterized protein</fullName>
    </submittedName>
</protein>
<reference evidence="3" key="1">
    <citation type="submission" date="2017-11" db="EMBL/GenBank/DDBJ databases">
        <authorList>
            <person name="Lima N.C."/>
            <person name="Parody-Merino A.M."/>
            <person name="Battley P.F."/>
            <person name="Fidler A.E."/>
            <person name="Prosdocimi F."/>
        </authorList>
    </citation>
    <scope>NUCLEOTIDE SEQUENCE [LARGE SCALE GENOMIC DNA]</scope>
</reference>
<name>A0A2I0URT4_LIMLA</name>
<evidence type="ECO:0000256" key="1">
    <source>
        <dbReference type="SAM" id="MobiDB-lite"/>
    </source>
</evidence>
<sequence length="99" mass="11178">MWRTGPSMGPLLLRLRNRRRRLVRVAEREESERISPPSCRREETFYQVCALGEGEEGGEGGRDQRASQRLPYPSAELPELLRGGGEGRGQHPSPLPVVR</sequence>
<dbReference type="EMBL" id="KZ505647">
    <property type="protein sequence ID" value="PKU48751.1"/>
    <property type="molecule type" value="Genomic_DNA"/>
</dbReference>
<dbReference type="Proteomes" id="UP000233556">
    <property type="component" value="Unassembled WGS sequence"/>
</dbReference>
<evidence type="ECO:0000313" key="2">
    <source>
        <dbReference type="EMBL" id="PKU48751.1"/>
    </source>
</evidence>
<feature type="region of interest" description="Disordered" evidence="1">
    <location>
        <begin position="52"/>
        <end position="99"/>
    </location>
</feature>
<organism evidence="2 3">
    <name type="scientific">Limosa lapponica baueri</name>
    <dbReference type="NCBI Taxonomy" id="1758121"/>
    <lineage>
        <taxon>Eukaryota</taxon>
        <taxon>Metazoa</taxon>
        <taxon>Chordata</taxon>
        <taxon>Craniata</taxon>
        <taxon>Vertebrata</taxon>
        <taxon>Euteleostomi</taxon>
        <taxon>Archelosauria</taxon>
        <taxon>Archosauria</taxon>
        <taxon>Dinosauria</taxon>
        <taxon>Saurischia</taxon>
        <taxon>Theropoda</taxon>
        <taxon>Coelurosauria</taxon>
        <taxon>Aves</taxon>
        <taxon>Neognathae</taxon>
        <taxon>Neoaves</taxon>
        <taxon>Charadriiformes</taxon>
        <taxon>Scolopacidae</taxon>
        <taxon>Limosa</taxon>
    </lineage>
</organism>
<evidence type="ECO:0000313" key="3">
    <source>
        <dbReference type="Proteomes" id="UP000233556"/>
    </source>
</evidence>
<proteinExistence type="predicted"/>
<gene>
    <name evidence="2" type="ORF">llap_927</name>
</gene>
<dbReference type="AlphaFoldDB" id="A0A2I0URT4"/>
<accession>A0A2I0URT4</accession>
<reference evidence="3" key="2">
    <citation type="submission" date="2017-12" db="EMBL/GenBank/DDBJ databases">
        <title>Genome sequence of the Bar-tailed Godwit (Limosa lapponica baueri).</title>
        <authorList>
            <person name="Lima N.C.B."/>
            <person name="Parody-Merino A.M."/>
            <person name="Battley P.F."/>
            <person name="Fidler A.E."/>
            <person name="Prosdocimi F."/>
        </authorList>
    </citation>
    <scope>NUCLEOTIDE SEQUENCE [LARGE SCALE GENOMIC DNA]</scope>
</reference>
<keyword evidence="3" id="KW-1185">Reference proteome</keyword>